<accession>A0A7I8C3N4</accession>
<evidence type="ECO:0000313" key="1">
    <source>
        <dbReference type="EMBL" id="BCF95225.1"/>
    </source>
</evidence>
<keyword evidence="1" id="KW-0614">Plasmid</keyword>
<name>A0A7I8C3N4_9BURK</name>
<dbReference type="RefSeq" id="WP_180727408.1">
    <property type="nucleotide sequence ID" value="NZ_AP023177.1"/>
</dbReference>
<evidence type="ECO:0000313" key="2">
    <source>
        <dbReference type="Proteomes" id="UP000510888"/>
    </source>
</evidence>
<dbReference type="Proteomes" id="UP000510888">
    <property type="component" value="Plasmid PPGU16_p2"/>
</dbReference>
<protein>
    <submittedName>
        <fullName evidence="1">Uncharacterized protein</fullName>
    </submittedName>
</protein>
<dbReference type="AlphaFoldDB" id="A0A7I8C3N4"/>
<keyword evidence="2" id="KW-1185">Reference proteome</keyword>
<gene>
    <name evidence="1" type="ORF">PPGU16_82920</name>
</gene>
<organism evidence="1 2">
    <name type="scientific">Paraburkholderia largidicola</name>
    <dbReference type="NCBI Taxonomy" id="3014751"/>
    <lineage>
        <taxon>Bacteria</taxon>
        <taxon>Pseudomonadati</taxon>
        <taxon>Pseudomonadota</taxon>
        <taxon>Betaproteobacteria</taxon>
        <taxon>Burkholderiales</taxon>
        <taxon>Burkholderiaceae</taxon>
        <taxon>Paraburkholderia</taxon>
    </lineage>
</organism>
<dbReference type="KEGG" id="plad:PPGU16_82920"/>
<proteinExistence type="predicted"/>
<geneLocation type="plasmid" evidence="1 2">
    <name>PPGU16_p2</name>
</geneLocation>
<sequence length="152" mass="18292">MRFDRYPRYEGYRWTSRMEALHLRRQDRAAEKIAQAYPLFADQIATPRALSVDEEKERRERMYDRSEQRMRDLFARQWRDARREYFACAVEVRERIMVEWKAWHGPANPVCFSYVMEKHNGVAAEKSRVFREREAAMVARIDGARLAQTSLL</sequence>
<dbReference type="EMBL" id="AP023177">
    <property type="protein sequence ID" value="BCF95225.1"/>
    <property type="molecule type" value="Genomic_DNA"/>
</dbReference>
<reference evidence="1 2" key="1">
    <citation type="journal article" date="2020" name="Genes (Basel)">
        <title>Genomic Comparison of Insect Gut Symbionts from Divergent Burkholderia Subclades.</title>
        <authorList>
            <person name="Takeshita K."/>
            <person name="Kikuchi Y."/>
        </authorList>
    </citation>
    <scope>NUCLEOTIDE SEQUENCE [LARGE SCALE GENOMIC DNA]</scope>
    <source>
        <strain evidence="1 2">PGU16</strain>
        <plasmid evidence="1 2">PPGU16_p2</plasmid>
    </source>
</reference>